<dbReference type="EMBL" id="CAJJDP010000064">
    <property type="protein sequence ID" value="CAD8175178.1"/>
    <property type="molecule type" value="Genomic_DNA"/>
</dbReference>
<protein>
    <submittedName>
        <fullName evidence="1">Uncharacterized protein</fullName>
    </submittedName>
</protein>
<evidence type="ECO:0000313" key="1">
    <source>
        <dbReference type="EMBL" id="CAD8175178.1"/>
    </source>
</evidence>
<proteinExistence type="predicted"/>
<keyword evidence="2" id="KW-1185">Reference proteome</keyword>
<dbReference type="AlphaFoldDB" id="A0A8S1VC76"/>
<evidence type="ECO:0000313" key="2">
    <source>
        <dbReference type="Proteomes" id="UP000683925"/>
    </source>
</evidence>
<accession>A0A8S1VC76</accession>
<dbReference type="Proteomes" id="UP000683925">
    <property type="component" value="Unassembled WGS sequence"/>
</dbReference>
<sequence length="151" mass="17533">MRFYKEGLSSSSNAHQILSNNQIPLCFTKMSIVYNKYQINDSGMIILFKQPPVSDQIRVKDLKGVKKNLLCISKLFWFLFEQLDCLTKVQKMNLNLHDIAARKSQKDNFLKRNSSRNLKSQISLSNNGTRSNCAFQKLYQRSIIILLKLLK</sequence>
<name>A0A8S1VC76_PAROT</name>
<comment type="caution">
    <text evidence="1">The sequence shown here is derived from an EMBL/GenBank/DDBJ whole genome shotgun (WGS) entry which is preliminary data.</text>
</comment>
<organism evidence="1 2">
    <name type="scientific">Paramecium octaurelia</name>
    <dbReference type="NCBI Taxonomy" id="43137"/>
    <lineage>
        <taxon>Eukaryota</taxon>
        <taxon>Sar</taxon>
        <taxon>Alveolata</taxon>
        <taxon>Ciliophora</taxon>
        <taxon>Intramacronucleata</taxon>
        <taxon>Oligohymenophorea</taxon>
        <taxon>Peniculida</taxon>
        <taxon>Parameciidae</taxon>
        <taxon>Paramecium</taxon>
    </lineage>
</organism>
<gene>
    <name evidence="1" type="ORF">POCTA_138.1.T0650063</name>
</gene>
<reference evidence="1" key="1">
    <citation type="submission" date="2021-01" db="EMBL/GenBank/DDBJ databases">
        <authorList>
            <consortium name="Genoscope - CEA"/>
            <person name="William W."/>
        </authorList>
    </citation>
    <scope>NUCLEOTIDE SEQUENCE</scope>
</reference>